<dbReference type="InterPro" id="IPR056895">
    <property type="entry name" value="AtTam9"/>
</dbReference>
<protein>
    <submittedName>
        <fullName evidence="1">Uncharacterized protein</fullName>
    </submittedName>
</protein>
<name>A0AAV2G0R2_9ROSI</name>
<dbReference type="Proteomes" id="UP001497516">
    <property type="component" value="Chromosome 7"/>
</dbReference>
<organism evidence="1 2">
    <name type="scientific">Linum trigynum</name>
    <dbReference type="NCBI Taxonomy" id="586398"/>
    <lineage>
        <taxon>Eukaryota</taxon>
        <taxon>Viridiplantae</taxon>
        <taxon>Streptophyta</taxon>
        <taxon>Embryophyta</taxon>
        <taxon>Tracheophyta</taxon>
        <taxon>Spermatophyta</taxon>
        <taxon>Magnoliopsida</taxon>
        <taxon>eudicotyledons</taxon>
        <taxon>Gunneridae</taxon>
        <taxon>Pentapetalae</taxon>
        <taxon>rosids</taxon>
        <taxon>fabids</taxon>
        <taxon>Malpighiales</taxon>
        <taxon>Linaceae</taxon>
        <taxon>Linum</taxon>
    </lineage>
</organism>
<dbReference type="AlphaFoldDB" id="A0AAV2G0R2"/>
<dbReference type="Pfam" id="PF25111">
    <property type="entry name" value="AtTam9"/>
    <property type="match status" value="1"/>
</dbReference>
<evidence type="ECO:0000313" key="2">
    <source>
        <dbReference type="Proteomes" id="UP001497516"/>
    </source>
</evidence>
<dbReference type="EMBL" id="OZ034820">
    <property type="protein sequence ID" value="CAL1403824.1"/>
    <property type="molecule type" value="Genomic_DNA"/>
</dbReference>
<gene>
    <name evidence="1" type="ORF">LTRI10_LOCUS43729</name>
</gene>
<reference evidence="1 2" key="1">
    <citation type="submission" date="2024-04" db="EMBL/GenBank/DDBJ databases">
        <authorList>
            <person name="Fracassetti M."/>
        </authorList>
    </citation>
    <scope>NUCLEOTIDE SEQUENCE [LARGE SCALE GENOMIC DNA]</scope>
</reference>
<keyword evidence="2" id="KW-1185">Reference proteome</keyword>
<sequence>MGNKPVKPEKKNDAILVRVVPPVDPAYMKWLARDVERIHGFKPTNVRAVQPPDRYVEYMQLNGWLDIDLNDPDLAHLFPGK</sequence>
<accession>A0AAV2G0R2</accession>
<evidence type="ECO:0000313" key="1">
    <source>
        <dbReference type="EMBL" id="CAL1403824.1"/>
    </source>
</evidence>
<proteinExistence type="predicted"/>